<dbReference type="EMBL" id="JARBHB010000003">
    <property type="protein sequence ID" value="KAJ8889627.1"/>
    <property type="molecule type" value="Genomic_DNA"/>
</dbReference>
<proteinExistence type="predicted"/>
<evidence type="ECO:0000313" key="2">
    <source>
        <dbReference type="Proteomes" id="UP001159363"/>
    </source>
</evidence>
<sequence>MYERKLTVLTMLDLSKAFKTLDYNMLLNKMSSLFILSLAAVQWFQSYFTARRWCVKVDDHGVVCRVVSHKNKFWDHYCFPFSYTMYWEVC</sequence>
<dbReference type="Proteomes" id="UP001159363">
    <property type="component" value="Chromosome 3"/>
</dbReference>
<accession>A0ABQ9HZF0</accession>
<keyword evidence="2" id="KW-1185">Reference proteome</keyword>
<evidence type="ECO:0000313" key="1">
    <source>
        <dbReference type="EMBL" id="KAJ8889627.1"/>
    </source>
</evidence>
<organism evidence="1 2">
    <name type="scientific">Dryococelus australis</name>
    <dbReference type="NCBI Taxonomy" id="614101"/>
    <lineage>
        <taxon>Eukaryota</taxon>
        <taxon>Metazoa</taxon>
        <taxon>Ecdysozoa</taxon>
        <taxon>Arthropoda</taxon>
        <taxon>Hexapoda</taxon>
        <taxon>Insecta</taxon>
        <taxon>Pterygota</taxon>
        <taxon>Neoptera</taxon>
        <taxon>Polyneoptera</taxon>
        <taxon>Phasmatodea</taxon>
        <taxon>Verophasmatodea</taxon>
        <taxon>Anareolatae</taxon>
        <taxon>Phasmatidae</taxon>
        <taxon>Eurycanthinae</taxon>
        <taxon>Dryococelus</taxon>
    </lineage>
</organism>
<protein>
    <recommendedName>
        <fullName evidence="3">Reverse transcriptase domain-containing protein</fullName>
    </recommendedName>
</protein>
<comment type="caution">
    <text evidence="1">The sequence shown here is derived from an EMBL/GenBank/DDBJ whole genome shotgun (WGS) entry which is preliminary data.</text>
</comment>
<reference evidence="1 2" key="1">
    <citation type="submission" date="2023-02" db="EMBL/GenBank/DDBJ databases">
        <title>LHISI_Scaffold_Assembly.</title>
        <authorList>
            <person name="Stuart O.P."/>
            <person name="Cleave R."/>
            <person name="Magrath M.J.L."/>
            <person name="Mikheyev A.S."/>
        </authorList>
    </citation>
    <scope>NUCLEOTIDE SEQUENCE [LARGE SCALE GENOMIC DNA]</scope>
    <source>
        <strain evidence="1">Daus_M_001</strain>
        <tissue evidence="1">Leg muscle</tissue>
    </source>
</reference>
<gene>
    <name evidence="1" type="ORF">PR048_009127</name>
</gene>
<evidence type="ECO:0008006" key="3">
    <source>
        <dbReference type="Google" id="ProtNLM"/>
    </source>
</evidence>
<name>A0ABQ9HZF0_9NEOP</name>